<keyword evidence="3" id="KW-1185">Reference proteome</keyword>
<sequence>MHRNVVVALLMAVIPGMGHLYMNRTIRGLLYGGLFFGPLALAFLFVVSNNGIHKEVMVPVLFAGVVWIINMIDMVFTLVNYRPAPGYGYPDPRAAGNPNLSGSFSEAGGAGPVPSDGAPWPGTSERQHNERVFTILLSFIPGLGHLQLGLMQRGLAFLISFFGLFTMIVFVTFVTRLEGFLVFLFGLPIIWLYCMFDAVQLVHRKQKGEELQDKSIFEELEENREQGRKSRIAATLLAVVPGAGHMYLGLQRRGLQFMAAFLLSIYVLDTLRLSLFLFLIPIIWCYSLFDALQNISKYGREELKDTPLVDWLMNHQRWIGIALLALGGYYLLDNMLLPILDRYAPELRLAWRFHAYFQTVLVSLLLIGGGIKLMAGSGKPKGKEGEE</sequence>
<feature type="transmembrane region" description="Helical" evidence="1">
    <location>
        <begin position="131"/>
        <end position="148"/>
    </location>
</feature>
<protein>
    <recommendedName>
        <fullName evidence="4">Multi-tm2 domain protein</fullName>
    </recommendedName>
</protein>
<keyword evidence="1" id="KW-0812">Transmembrane</keyword>
<dbReference type="RefSeq" id="WP_315605301.1">
    <property type="nucleotide sequence ID" value="NZ_CP130318.1"/>
</dbReference>
<accession>A0AA96LG86</accession>
<feature type="transmembrane region" description="Helical" evidence="1">
    <location>
        <begin position="355"/>
        <end position="375"/>
    </location>
</feature>
<keyword evidence="1" id="KW-0472">Membrane</keyword>
<feature type="transmembrane region" description="Helical" evidence="1">
    <location>
        <begin position="270"/>
        <end position="289"/>
    </location>
</feature>
<evidence type="ECO:0008006" key="4">
    <source>
        <dbReference type="Google" id="ProtNLM"/>
    </source>
</evidence>
<dbReference type="EMBL" id="CP130318">
    <property type="protein sequence ID" value="WNQ11525.1"/>
    <property type="molecule type" value="Genomic_DNA"/>
</dbReference>
<name>A0AA96LG86_9BACL</name>
<feature type="transmembrane region" description="Helical" evidence="1">
    <location>
        <begin position="318"/>
        <end position="340"/>
    </location>
</feature>
<dbReference type="KEGG" id="paun:MJA45_00120"/>
<feature type="transmembrane region" description="Helical" evidence="1">
    <location>
        <begin position="180"/>
        <end position="199"/>
    </location>
</feature>
<dbReference type="Proteomes" id="UP001305702">
    <property type="component" value="Chromosome"/>
</dbReference>
<dbReference type="AlphaFoldDB" id="A0AA96LG86"/>
<feature type="transmembrane region" description="Helical" evidence="1">
    <location>
        <begin position="28"/>
        <end position="48"/>
    </location>
</feature>
<feature type="transmembrane region" description="Helical" evidence="1">
    <location>
        <begin position="155"/>
        <end position="174"/>
    </location>
</feature>
<gene>
    <name evidence="2" type="ORF">MJA45_00120</name>
</gene>
<evidence type="ECO:0000313" key="2">
    <source>
        <dbReference type="EMBL" id="WNQ11525.1"/>
    </source>
</evidence>
<keyword evidence="1" id="KW-1133">Transmembrane helix</keyword>
<proteinExistence type="predicted"/>
<reference evidence="2 3" key="1">
    <citation type="submission" date="2022-02" db="EMBL/GenBank/DDBJ databases">
        <title>Paenibacillus sp. MBLB1776 Whole Genome Shotgun Sequencing.</title>
        <authorList>
            <person name="Hwang C.Y."/>
            <person name="Cho E.-S."/>
            <person name="Seo M.-J."/>
        </authorList>
    </citation>
    <scope>NUCLEOTIDE SEQUENCE [LARGE SCALE GENOMIC DNA]</scope>
    <source>
        <strain evidence="2 3">MBLB1776</strain>
    </source>
</reference>
<evidence type="ECO:0000313" key="3">
    <source>
        <dbReference type="Proteomes" id="UP001305702"/>
    </source>
</evidence>
<feature type="transmembrane region" description="Helical" evidence="1">
    <location>
        <begin position="60"/>
        <end position="81"/>
    </location>
</feature>
<organism evidence="2 3">
    <name type="scientific">Paenibacillus aurantius</name>
    <dbReference type="NCBI Taxonomy" id="2918900"/>
    <lineage>
        <taxon>Bacteria</taxon>
        <taxon>Bacillati</taxon>
        <taxon>Bacillota</taxon>
        <taxon>Bacilli</taxon>
        <taxon>Bacillales</taxon>
        <taxon>Paenibacillaceae</taxon>
        <taxon>Paenibacillus</taxon>
    </lineage>
</organism>
<feature type="transmembrane region" description="Helical" evidence="1">
    <location>
        <begin position="232"/>
        <end position="250"/>
    </location>
</feature>
<evidence type="ECO:0000256" key="1">
    <source>
        <dbReference type="SAM" id="Phobius"/>
    </source>
</evidence>